<dbReference type="EMBL" id="CP014859">
    <property type="protein sequence ID" value="AOS65273.1"/>
    <property type="molecule type" value="Genomic_DNA"/>
</dbReference>
<protein>
    <submittedName>
        <fullName evidence="1">Uncharacterized protein</fullName>
    </submittedName>
</protein>
<reference evidence="2" key="1">
    <citation type="submission" date="2016-03" db="EMBL/GenBank/DDBJ databases">
        <title>Complete genome sequence of the type strain Actinoalloteichus hymeniacidonis DSM 45092.</title>
        <authorList>
            <person name="Schaffert L."/>
            <person name="Albersmeier A."/>
            <person name="Winkler A."/>
            <person name="Kalinowski J."/>
            <person name="Zotchev S."/>
            <person name="Ruckert C."/>
        </authorList>
    </citation>
    <scope>NUCLEOTIDE SEQUENCE [LARGE SCALE GENOMIC DNA]</scope>
    <source>
        <strain evidence="2">HPA177(T) (DSM 45092(T))</strain>
    </source>
</reference>
<name>A0AAC9HTQ2_9PSEU</name>
<proteinExistence type="predicted"/>
<evidence type="ECO:0000313" key="2">
    <source>
        <dbReference type="Proteomes" id="UP000095210"/>
    </source>
</evidence>
<keyword evidence="2" id="KW-1185">Reference proteome</keyword>
<dbReference type="RefSeq" id="WP_069851792.1">
    <property type="nucleotide sequence ID" value="NZ_CP014859.1"/>
</dbReference>
<gene>
    <name evidence="1" type="ORF">TL08_22455</name>
</gene>
<sequence>MSGERETATESLLVEQLARPVAGLFLDRHQIAVFTADPIPVDGDQVTALCGAALILGPPPAEVLPGIPATQVADCADCQAVLWTPPEGVNLGAEQVPRILLRRTGAVPVHIVEIGAATAAPTPLVALCGAVFGMEEPVYRVNAGDGVPCTLCLLRSLSDHARHCHRGRAPCTTPRARPALRHDAPGALQAKRACPHPAS</sequence>
<evidence type="ECO:0000313" key="1">
    <source>
        <dbReference type="EMBL" id="AOS65273.1"/>
    </source>
</evidence>
<dbReference type="KEGG" id="ahm:TL08_22455"/>
<dbReference type="Proteomes" id="UP000095210">
    <property type="component" value="Chromosome"/>
</dbReference>
<accession>A0AAC9HTQ2</accession>
<dbReference type="AlphaFoldDB" id="A0AAC9HTQ2"/>
<organism evidence="1 2">
    <name type="scientific">Actinoalloteichus hymeniacidonis</name>
    <dbReference type="NCBI Taxonomy" id="340345"/>
    <lineage>
        <taxon>Bacteria</taxon>
        <taxon>Bacillati</taxon>
        <taxon>Actinomycetota</taxon>
        <taxon>Actinomycetes</taxon>
        <taxon>Pseudonocardiales</taxon>
        <taxon>Pseudonocardiaceae</taxon>
        <taxon>Actinoalloteichus</taxon>
    </lineage>
</organism>